<sequence>MKNIGKKYLKQLMKLTMLFFIMFSFAVTVIAAYFQYHLNEKEKATLIEKETMTLAAEKATIYNKLNKITSDLLFLTDHLRLHDSETDDLSEVVDEWLAFSNRKQHYDQLRYIDVNGKEKIRIDYKDGGAEVVPENKLQNKQNRYYFKDTIGLNENDIYISPLDLNVENGVLEVPIKPMLRISMPYYDDRGEKAGIVIINYDANDMLDRIKSIASLSSGTIAMLNNDGYWLYHQDDPDLEWAFMYEDKQAERFANAYSCTWQAINQSYDGYVETSEGHFVFTKVTAGQDFLIDNAAYNLIMDEANWTLISMLAPASSTCVFNFTLVALVQEVLEQYFYLYLVALIIALLLASLMMVKQREKDQMRYFSTYDPMTGVFNRRAGFEKIKSTFQKHAKGNLRSSLCFIDINGLKEVNDNLGHEAGDELILSVVKVIEEKIGKTDFIIRLGGDEFLIVFVDLNLDEAEAVWQKIIDKFREINQMEDRRYVISASHGIEEIRYNLKEHIDSIVNKADEKMYEEKRNIKVNLKIIKDISLHK</sequence>
<keyword evidence="4" id="KW-1185">Reference proteome</keyword>
<dbReference type="InterPro" id="IPR048760">
    <property type="entry name" value="VP0354-like_sensor_dom"/>
</dbReference>
<feature type="transmembrane region" description="Helical" evidence="1">
    <location>
        <begin position="12"/>
        <end position="34"/>
    </location>
</feature>
<dbReference type="InterPro" id="IPR050469">
    <property type="entry name" value="Diguanylate_Cyclase"/>
</dbReference>
<name>A0ABS5PPS9_9FIRM</name>
<dbReference type="RefSeq" id="WP_213236773.1">
    <property type="nucleotide sequence ID" value="NZ_JAHBCL010000014.1"/>
</dbReference>
<feature type="domain" description="GGDEF" evidence="2">
    <location>
        <begin position="397"/>
        <end position="531"/>
    </location>
</feature>
<dbReference type="InterPro" id="IPR029151">
    <property type="entry name" value="Sensor-like_sf"/>
</dbReference>
<evidence type="ECO:0000313" key="4">
    <source>
        <dbReference type="Proteomes" id="UP000746471"/>
    </source>
</evidence>
<protein>
    <submittedName>
        <fullName evidence="3">GGDEF domain-containing protein</fullName>
    </submittedName>
</protein>
<dbReference type="Pfam" id="PF00990">
    <property type="entry name" value="GGDEF"/>
    <property type="match status" value="1"/>
</dbReference>
<dbReference type="Gene3D" id="3.30.70.270">
    <property type="match status" value="1"/>
</dbReference>
<evidence type="ECO:0000256" key="1">
    <source>
        <dbReference type="SAM" id="Phobius"/>
    </source>
</evidence>
<dbReference type="SMART" id="SM00267">
    <property type="entry name" value="GGDEF"/>
    <property type="match status" value="1"/>
</dbReference>
<dbReference type="InterPro" id="IPR029787">
    <property type="entry name" value="Nucleotide_cyclase"/>
</dbReference>
<accession>A0ABS5PPS9</accession>
<feature type="transmembrane region" description="Helical" evidence="1">
    <location>
        <begin position="336"/>
        <end position="355"/>
    </location>
</feature>
<evidence type="ECO:0000259" key="2">
    <source>
        <dbReference type="PROSITE" id="PS50887"/>
    </source>
</evidence>
<dbReference type="InterPro" id="IPR043128">
    <property type="entry name" value="Rev_trsase/Diguanyl_cyclase"/>
</dbReference>
<dbReference type="SUPFAM" id="SSF55073">
    <property type="entry name" value="Nucleotide cyclase"/>
    <property type="match status" value="1"/>
</dbReference>
<dbReference type="CDD" id="cd18773">
    <property type="entry name" value="PDC1_HK_sensor"/>
    <property type="match status" value="1"/>
</dbReference>
<reference evidence="3 4" key="1">
    <citation type="submission" date="2021-05" db="EMBL/GenBank/DDBJ databases">
        <title>Fusibacter ferrireducens sp. nov., an anaerobic, sulfur- and Fe-reducing bacterium isolated from the mangrove sediment.</title>
        <authorList>
            <person name="Qiu D."/>
        </authorList>
    </citation>
    <scope>NUCLEOTIDE SEQUENCE [LARGE SCALE GENOMIC DNA]</scope>
    <source>
        <strain evidence="3 4">DSM 12116</strain>
    </source>
</reference>
<keyword evidence="1" id="KW-0812">Transmembrane</keyword>
<comment type="caution">
    <text evidence="3">The sequence shown here is derived from an EMBL/GenBank/DDBJ whole genome shotgun (WGS) entry which is preliminary data.</text>
</comment>
<dbReference type="CDD" id="cd01949">
    <property type="entry name" value="GGDEF"/>
    <property type="match status" value="1"/>
</dbReference>
<dbReference type="PANTHER" id="PTHR45138">
    <property type="entry name" value="REGULATORY COMPONENTS OF SENSORY TRANSDUCTION SYSTEM"/>
    <property type="match status" value="1"/>
</dbReference>
<gene>
    <name evidence="3" type="ORF">KHM83_09500</name>
</gene>
<dbReference type="PROSITE" id="PS50887">
    <property type="entry name" value="GGDEF"/>
    <property type="match status" value="1"/>
</dbReference>
<keyword evidence="1" id="KW-0472">Membrane</keyword>
<keyword evidence="1" id="KW-1133">Transmembrane helix</keyword>
<dbReference type="EMBL" id="JAHBCL010000014">
    <property type="protein sequence ID" value="MBS7526912.1"/>
    <property type="molecule type" value="Genomic_DNA"/>
</dbReference>
<dbReference type="SUPFAM" id="SSF103190">
    <property type="entry name" value="Sensory domain-like"/>
    <property type="match status" value="2"/>
</dbReference>
<dbReference type="Gene3D" id="3.30.450.20">
    <property type="entry name" value="PAS domain"/>
    <property type="match status" value="2"/>
</dbReference>
<dbReference type="NCBIfam" id="TIGR00254">
    <property type="entry name" value="GGDEF"/>
    <property type="match status" value="1"/>
</dbReference>
<dbReference type="Proteomes" id="UP000746471">
    <property type="component" value="Unassembled WGS sequence"/>
</dbReference>
<organism evidence="3 4">
    <name type="scientific">Fusibacter paucivorans</name>
    <dbReference type="NCBI Taxonomy" id="76009"/>
    <lineage>
        <taxon>Bacteria</taxon>
        <taxon>Bacillati</taxon>
        <taxon>Bacillota</taxon>
        <taxon>Clostridia</taxon>
        <taxon>Eubacteriales</taxon>
        <taxon>Eubacteriales Family XII. Incertae Sedis</taxon>
        <taxon>Fusibacter</taxon>
    </lineage>
</organism>
<dbReference type="Pfam" id="PF21623">
    <property type="entry name" value="HK_sensor_dom_bact"/>
    <property type="match status" value="1"/>
</dbReference>
<proteinExistence type="predicted"/>
<dbReference type="InterPro" id="IPR000160">
    <property type="entry name" value="GGDEF_dom"/>
</dbReference>
<evidence type="ECO:0000313" key="3">
    <source>
        <dbReference type="EMBL" id="MBS7526912.1"/>
    </source>
</evidence>
<dbReference type="PANTHER" id="PTHR45138:SF23">
    <property type="entry name" value="SIGNALING PROTEIN"/>
    <property type="match status" value="1"/>
</dbReference>